<evidence type="ECO:0000256" key="2">
    <source>
        <dbReference type="ARBA" id="ARBA00022670"/>
    </source>
</evidence>
<dbReference type="InterPro" id="IPR000209">
    <property type="entry name" value="Peptidase_S8/S53_dom"/>
</dbReference>
<dbReference type="PRINTS" id="PR00723">
    <property type="entry name" value="SUBTILISIN"/>
</dbReference>
<reference evidence="9" key="1">
    <citation type="journal article" date="2020" name="Fungal Divers.">
        <title>Resolving the Mortierellaceae phylogeny through synthesis of multi-gene phylogenetics and phylogenomics.</title>
        <authorList>
            <person name="Vandepol N."/>
            <person name="Liber J."/>
            <person name="Desiro A."/>
            <person name="Na H."/>
            <person name="Kennedy M."/>
            <person name="Barry K."/>
            <person name="Grigoriev I.V."/>
            <person name="Miller A.N."/>
            <person name="O'Donnell K."/>
            <person name="Stajich J.E."/>
            <person name="Bonito G."/>
        </authorList>
    </citation>
    <scope>NUCLEOTIDE SEQUENCE</scope>
    <source>
        <strain evidence="9">NVP60</strain>
    </source>
</reference>
<organism evidence="9 10">
    <name type="scientific">Linnemannia gamsii</name>
    <dbReference type="NCBI Taxonomy" id="64522"/>
    <lineage>
        <taxon>Eukaryota</taxon>
        <taxon>Fungi</taxon>
        <taxon>Fungi incertae sedis</taxon>
        <taxon>Mucoromycota</taxon>
        <taxon>Mortierellomycotina</taxon>
        <taxon>Mortierellomycetes</taxon>
        <taxon>Mortierellales</taxon>
        <taxon>Mortierellaceae</taxon>
        <taxon>Linnemannia</taxon>
    </lineage>
</organism>
<dbReference type="FunFam" id="3.40.50.200:FF:000007">
    <property type="entry name" value="Subtilisin-like serine protease"/>
    <property type="match status" value="1"/>
</dbReference>
<comment type="caution">
    <text evidence="5">Lacks conserved residue(s) required for the propagation of feature annotation.</text>
</comment>
<dbReference type="Gene3D" id="3.40.50.200">
    <property type="entry name" value="Peptidase S8/S53 domain"/>
    <property type="match status" value="2"/>
</dbReference>
<sequence>MKCTFVILALVAAVQAAPLITPAANQKAIPDSYIIVLNEDMRAFGNGSEATAKAFKTKFDALAKNHNGRNGGPVPTIHREFSSAISGFHATLDATTLKAIQADPDVAYIEQDAVVTAYASQPNPPASLSLVRISQHVRDLTQPYYYNDLAGQGVTAYIIDTGILTTHTDFGGRAIMGANFVSGSSNTDENGHGTHLAGVIGGTIYGVLNAQGSGSTSGVVAGMDWVAANGVAGKAVVNMSLGGGTSAAINAAAQRLYAKNLPLFAAAGGSASTACTSSPGGAPNVYTVASTDGNDHVASFSSTGPCVEIFAPGVGIKSTWIGSNTATNTVSGTSMSTALVTGAAALFAAQGGLNTAQSVYDVLSTQCTTGVITGNLGGAPNCLVYNGGPVPTIHRELSSAISGFHATLDATILKAIQADPDVAYIEQDAVVTAYASQPNPPASLSLVRISQHVRDLTQPYYYNDLAGQGVTAYIIDTGILTTHTDFGGRAIMGANFVSGSSNTDENGHGTHLAGVIGGTIYG</sequence>
<evidence type="ECO:0000256" key="5">
    <source>
        <dbReference type="PROSITE-ProRule" id="PRU01240"/>
    </source>
</evidence>
<dbReference type="CDD" id="cd04077">
    <property type="entry name" value="Peptidases_S8_PCSK9_ProteinaseK_like"/>
    <property type="match status" value="1"/>
</dbReference>
<feature type="domain" description="Inhibitor I9" evidence="8">
    <location>
        <begin position="398"/>
        <end position="432"/>
    </location>
</feature>
<dbReference type="SUPFAM" id="SSF52743">
    <property type="entry name" value="Subtilisin-like"/>
    <property type="match status" value="2"/>
</dbReference>
<dbReference type="GO" id="GO:0004252">
    <property type="term" value="F:serine-type endopeptidase activity"/>
    <property type="evidence" value="ECO:0007669"/>
    <property type="project" value="UniProtKB-UniRule"/>
</dbReference>
<evidence type="ECO:0000256" key="1">
    <source>
        <dbReference type="ARBA" id="ARBA00011073"/>
    </source>
</evidence>
<evidence type="ECO:0000259" key="8">
    <source>
        <dbReference type="Pfam" id="PF05922"/>
    </source>
</evidence>
<feature type="chain" id="PRO_5040335099" evidence="6">
    <location>
        <begin position="17"/>
        <end position="522"/>
    </location>
</feature>
<dbReference type="InterPro" id="IPR034193">
    <property type="entry name" value="PCSK9_ProteinaseK-like"/>
</dbReference>
<dbReference type="InterPro" id="IPR023827">
    <property type="entry name" value="Peptidase_S8_Asp-AS"/>
</dbReference>
<keyword evidence="10" id="KW-1185">Reference proteome</keyword>
<dbReference type="Proteomes" id="UP000823405">
    <property type="component" value="Unassembled WGS sequence"/>
</dbReference>
<feature type="non-terminal residue" evidence="9">
    <location>
        <position position="522"/>
    </location>
</feature>
<feature type="domain" description="Peptidase S8/S53" evidence="7">
    <location>
        <begin position="151"/>
        <end position="349"/>
    </location>
</feature>
<dbReference type="InterPro" id="IPR010259">
    <property type="entry name" value="S8pro/Inhibitor_I9"/>
</dbReference>
<gene>
    <name evidence="9" type="ORF">BGZ97_003794</name>
</gene>
<keyword evidence="2 5" id="KW-0645">Protease</keyword>
<dbReference type="PROSITE" id="PS51892">
    <property type="entry name" value="SUBTILASE"/>
    <property type="match status" value="2"/>
</dbReference>
<evidence type="ECO:0000256" key="6">
    <source>
        <dbReference type="SAM" id="SignalP"/>
    </source>
</evidence>
<dbReference type="GO" id="GO:0005615">
    <property type="term" value="C:extracellular space"/>
    <property type="evidence" value="ECO:0007669"/>
    <property type="project" value="TreeGrafter"/>
</dbReference>
<keyword evidence="6" id="KW-0732">Signal</keyword>
<feature type="signal peptide" evidence="6">
    <location>
        <begin position="1"/>
        <end position="16"/>
    </location>
</feature>
<dbReference type="InterPro" id="IPR037045">
    <property type="entry name" value="S8pro/Inhibitor_I9_sf"/>
</dbReference>
<evidence type="ECO:0000259" key="7">
    <source>
        <dbReference type="Pfam" id="PF00082"/>
    </source>
</evidence>
<accession>A0A9P6UGA3</accession>
<dbReference type="GO" id="GO:0006508">
    <property type="term" value="P:proteolysis"/>
    <property type="evidence" value="ECO:0007669"/>
    <property type="project" value="UniProtKB-KW"/>
</dbReference>
<proteinExistence type="inferred from homology"/>
<dbReference type="PANTHER" id="PTHR43806">
    <property type="entry name" value="PEPTIDASE S8"/>
    <property type="match status" value="1"/>
</dbReference>
<comment type="similarity">
    <text evidence="1 5">Belongs to the peptidase S8 family.</text>
</comment>
<dbReference type="OrthoDB" id="206201at2759"/>
<keyword evidence="3 5" id="KW-0378">Hydrolase</keyword>
<keyword evidence="4 5" id="KW-0720">Serine protease</keyword>
<protein>
    <submittedName>
        <fullName evidence="9">Uncharacterized protein</fullName>
    </submittedName>
</protein>
<feature type="domain" description="Inhibitor I9" evidence="8">
    <location>
        <begin position="32"/>
        <end position="116"/>
    </location>
</feature>
<evidence type="ECO:0000313" key="10">
    <source>
        <dbReference type="Proteomes" id="UP000823405"/>
    </source>
</evidence>
<dbReference type="InterPro" id="IPR036852">
    <property type="entry name" value="Peptidase_S8/S53_dom_sf"/>
</dbReference>
<evidence type="ECO:0000256" key="3">
    <source>
        <dbReference type="ARBA" id="ARBA00022801"/>
    </source>
</evidence>
<dbReference type="Pfam" id="PF05922">
    <property type="entry name" value="Inhibitor_I9"/>
    <property type="match status" value="2"/>
</dbReference>
<dbReference type="PROSITE" id="PS00136">
    <property type="entry name" value="SUBTILASE_ASP"/>
    <property type="match status" value="2"/>
</dbReference>
<dbReference type="EMBL" id="JAAAIN010001911">
    <property type="protein sequence ID" value="KAG0299306.1"/>
    <property type="molecule type" value="Genomic_DNA"/>
</dbReference>
<comment type="caution">
    <text evidence="9">The sequence shown here is derived from an EMBL/GenBank/DDBJ whole genome shotgun (WGS) entry which is preliminary data.</text>
</comment>
<dbReference type="InterPro" id="IPR050131">
    <property type="entry name" value="Peptidase_S8_subtilisin-like"/>
</dbReference>
<dbReference type="PANTHER" id="PTHR43806:SF11">
    <property type="entry name" value="CEREVISIN-RELATED"/>
    <property type="match status" value="1"/>
</dbReference>
<feature type="active site" description="Charge relay system" evidence="5">
    <location>
        <position position="160"/>
    </location>
</feature>
<dbReference type="SUPFAM" id="SSF54897">
    <property type="entry name" value="Protease propeptides/inhibitors"/>
    <property type="match status" value="1"/>
</dbReference>
<dbReference type="Gene3D" id="3.30.70.80">
    <property type="entry name" value="Peptidase S8 propeptide/proteinase inhibitor I9"/>
    <property type="match status" value="2"/>
</dbReference>
<name>A0A9P6UGA3_9FUNG</name>
<evidence type="ECO:0000313" key="9">
    <source>
        <dbReference type="EMBL" id="KAG0299306.1"/>
    </source>
</evidence>
<dbReference type="Pfam" id="PF00082">
    <property type="entry name" value="Peptidase_S8"/>
    <property type="match status" value="1"/>
</dbReference>
<feature type="active site" description="Charge relay system" evidence="5">
    <location>
        <position position="334"/>
    </location>
</feature>
<dbReference type="InterPro" id="IPR015500">
    <property type="entry name" value="Peptidase_S8_subtilisin-rel"/>
</dbReference>
<dbReference type="AlphaFoldDB" id="A0A9P6UGA3"/>
<feature type="active site" description="Charge relay system" evidence="5">
    <location>
        <position position="192"/>
    </location>
</feature>
<evidence type="ECO:0000256" key="4">
    <source>
        <dbReference type="ARBA" id="ARBA00022825"/>
    </source>
</evidence>